<reference evidence="4" key="1">
    <citation type="journal article" date="2023" name="bioRxiv">
        <title>Improved chromosome-level genome assembly for marigold (Tagetes erecta).</title>
        <authorList>
            <person name="Jiang F."/>
            <person name="Yuan L."/>
            <person name="Wang S."/>
            <person name="Wang H."/>
            <person name="Xu D."/>
            <person name="Wang A."/>
            <person name="Fan W."/>
        </authorList>
    </citation>
    <scope>NUCLEOTIDE SEQUENCE</scope>
    <source>
        <strain evidence="4">WSJ</strain>
        <tissue evidence="4">Leaf</tissue>
    </source>
</reference>
<keyword evidence="5" id="KW-1185">Reference proteome</keyword>
<dbReference type="Proteomes" id="UP001229421">
    <property type="component" value="Unassembled WGS sequence"/>
</dbReference>
<dbReference type="PANTHER" id="PTHR32401">
    <property type="entry name" value="CONCANAVALIN A-LIKE LECTIN FAMILY PROTEIN"/>
    <property type="match status" value="1"/>
</dbReference>
<gene>
    <name evidence="4" type="ORF">QVD17_32300</name>
</gene>
<evidence type="ECO:0000256" key="1">
    <source>
        <dbReference type="ARBA" id="ARBA00007606"/>
    </source>
</evidence>
<feature type="domain" description="Legume lectin" evidence="3">
    <location>
        <begin position="7"/>
        <end position="93"/>
    </location>
</feature>
<proteinExistence type="inferred from homology"/>
<dbReference type="SUPFAM" id="SSF49899">
    <property type="entry name" value="Concanavalin A-like lectins/glucanases"/>
    <property type="match status" value="1"/>
</dbReference>
<comment type="caution">
    <text evidence="4">The sequence shown here is derived from an EMBL/GenBank/DDBJ whole genome shotgun (WGS) entry which is preliminary data.</text>
</comment>
<dbReference type="AlphaFoldDB" id="A0AAD8NPB8"/>
<evidence type="ECO:0000313" key="5">
    <source>
        <dbReference type="Proteomes" id="UP001229421"/>
    </source>
</evidence>
<accession>A0AAD8NPB8</accession>
<keyword evidence="2" id="KW-0430">Lectin</keyword>
<dbReference type="InterPro" id="IPR013320">
    <property type="entry name" value="ConA-like_dom_sf"/>
</dbReference>
<comment type="similarity">
    <text evidence="1">Belongs to the leguminous lectin family.</text>
</comment>
<dbReference type="PANTHER" id="PTHR32401:SF16">
    <property type="entry name" value="CONCANAVALIN A-LIKE LECTIN FAMILY PROTEIN"/>
    <property type="match status" value="1"/>
</dbReference>
<name>A0AAD8NPB8_TARER</name>
<evidence type="ECO:0000313" key="4">
    <source>
        <dbReference type="EMBL" id="KAK1416509.1"/>
    </source>
</evidence>
<organism evidence="4 5">
    <name type="scientific">Tagetes erecta</name>
    <name type="common">African marigold</name>
    <dbReference type="NCBI Taxonomy" id="13708"/>
    <lineage>
        <taxon>Eukaryota</taxon>
        <taxon>Viridiplantae</taxon>
        <taxon>Streptophyta</taxon>
        <taxon>Embryophyta</taxon>
        <taxon>Tracheophyta</taxon>
        <taxon>Spermatophyta</taxon>
        <taxon>Magnoliopsida</taxon>
        <taxon>eudicotyledons</taxon>
        <taxon>Gunneridae</taxon>
        <taxon>Pentapetalae</taxon>
        <taxon>asterids</taxon>
        <taxon>campanulids</taxon>
        <taxon>Asterales</taxon>
        <taxon>Asteraceae</taxon>
        <taxon>Asteroideae</taxon>
        <taxon>Heliantheae alliance</taxon>
        <taxon>Tageteae</taxon>
        <taxon>Tagetes</taxon>
    </lineage>
</organism>
<sequence>MGRLGCQIRLNSGNRLQAWIDYESNSKRLEVRLSKFGGKRHVDPLLFQQIDLPKIWPENDGFLVGLSSSSQICNVYSWSFKTRQSRDWVHSESLDPIGFMKGEEKVIKIRKKDECVMKILSALILRGGGRRR</sequence>
<dbReference type="GO" id="GO:0030246">
    <property type="term" value="F:carbohydrate binding"/>
    <property type="evidence" value="ECO:0007669"/>
    <property type="project" value="UniProtKB-KW"/>
</dbReference>
<dbReference type="InterPro" id="IPR050258">
    <property type="entry name" value="Leguminous_Lectin"/>
</dbReference>
<protein>
    <recommendedName>
        <fullName evidence="3">Legume lectin domain-containing protein</fullName>
    </recommendedName>
</protein>
<dbReference type="Gene3D" id="2.60.120.200">
    <property type="match status" value="1"/>
</dbReference>
<evidence type="ECO:0000256" key="2">
    <source>
        <dbReference type="ARBA" id="ARBA00022734"/>
    </source>
</evidence>
<dbReference type="EMBL" id="JAUHHV010000008">
    <property type="protein sequence ID" value="KAK1416509.1"/>
    <property type="molecule type" value="Genomic_DNA"/>
</dbReference>
<evidence type="ECO:0000259" key="3">
    <source>
        <dbReference type="Pfam" id="PF00139"/>
    </source>
</evidence>
<dbReference type="InterPro" id="IPR001220">
    <property type="entry name" value="Legume_lectin_dom"/>
</dbReference>
<dbReference type="Pfam" id="PF00139">
    <property type="entry name" value="Lectin_legB"/>
    <property type="match status" value="1"/>
</dbReference>